<dbReference type="PROSITE" id="PS50244">
    <property type="entry name" value="S5A_REDUCTASE"/>
    <property type="match status" value="1"/>
</dbReference>
<dbReference type="InterPro" id="IPR010721">
    <property type="entry name" value="UstE-like"/>
</dbReference>
<proteinExistence type="predicted"/>
<keyword evidence="4" id="KW-1185">Reference proteome</keyword>
<evidence type="ECO:0000256" key="2">
    <source>
        <dbReference type="SAM" id="Phobius"/>
    </source>
</evidence>
<dbReference type="Gene3D" id="1.20.120.1630">
    <property type="match status" value="1"/>
</dbReference>
<feature type="transmembrane region" description="Helical" evidence="2">
    <location>
        <begin position="40"/>
        <end position="59"/>
    </location>
</feature>
<dbReference type="VEuPathDB" id="VectorBase:GBRI042592"/>
<protein>
    <submittedName>
        <fullName evidence="3">Uncharacterized protein</fullName>
    </submittedName>
</protein>
<accession>A0A1A9X356</accession>
<evidence type="ECO:0000256" key="1">
    <source>
        <dbReference type="SAM" id="MobiDB-lite"/>
    </source>
</evidence>
<feature type="region of interest" description="Disordered" evidence="1">
    <location>
        <begin position="308"/>
        <end position="327"/>
    </location>
</feature>
<reference evidence="3" key="2">
    <citation type="submission" date="2020-05" db="UniProtKB">
        <authorList>
            <consortium name="EnsemblMetazoa"/>
        </authorList>
    </citation>
    <scope>IDENTIFICATION</scope>
    <source>
        <strain evidence="3">IAEA</strain>
    </source>
</reference>
<feature type="transmembrane region" description="Helical" evidence="2">
    <location>
        <begin position="71"/>
        <end position="90"/>
    </location>
</feature>
<dbReference type="PANTHER" id="PTHR32251">
    <property type="entry name" value="3-OXO-5-ALPHA-STEROID 4-DEHYDROGENASE"/>
    <property type="match status" value="1"/>
</dbReference>
<dbReference type="Proteomes" id="UP000091820">
    <property type="component" value="Unassembled WGS sequence"/>
</dbReference>
<keyword evidence="2" id="KW-1133">Transmembrane helix</keyword>
<dbReference type="GO" id="GO:0016020">
    <property type="term" value="C:membrane"/>
    <property type="evidence" value="ECO:0007669"/>
    <property type="project" value="TreeGrafter"/>
</dbReference>
<feature type="transmembrane region" description="Helical" evidence="2">
    <location>
        <begin position="198"/>
        <end position="216"/>
    </location>
</feature>
<dbReference type="PANTHER" id="PTHR32251:SF15">
    <property type="entry name" value="3-OXO-5-ALPHA-STEROID 4-DEHYDROGENASE (DUF1295)"/>
    <property type="match status" value="1"/>
</dbReference>
<feature type="transmembrane region" description="Helical" evidence="2">
    <location>
        <begin position="111"/>
        <end position="132"/>
    </location>
</feature>
<dbReference type="Pfam" id="PF06966">
    <property type="entry name" value="DUF1295"/>
    <property type="match status" value="1"/>
</dbReference>
<dbReference type="STRING" id="37001.A0A1A9X356"/>
<sequence length="504" mass="56207">MAINVLDYDHYAISAIVTVSMQVFFFLINSILHMDKLTDFAGGVNFIIISLLTFFLGQIGRPSKAYDSRQLMVTLFVCLWGARLSGYLLYRIIKLGRDKQFDDTRRNVIRYAVFWTFQAVWVYVVSLPVIIINSPRHSQPNAPKTMTTLDSTGTGMFIVGLLAETYADLQKFSFRQDPANQGKFCNDGLWSLSRHPNYFGEVVIWWGIFAISLNVISGHEWIAIASPIFTTFIILFLSGIPLRERSADEKYKDQLEYRKYKASTSPLIPVPPAVYVEVPAALKFILCCEFPIYDTMHIQKDLSPYSLGQSSVPGGGPSTLHKHGDTSSVHRGHCYGANGGDPENHLNCGGSCRNSYIKSGNPYQNGSNYGYAAYGFNTSSEIPTPPPPLQNVTKLNEDDEDTDTDGVIFIPGPSSVKTKQSHYFQAPPAPTTTLEYEQQSASYIDGVEEEQLDPELEEDYSEDIPPIDLSKAASVESFIVNEIRTEKEVQMNAEGKPVTVTTIL</sequence>
<dbReference type="AlphaFoldDB" id="A0A1A9X356"/>
<feature type="transmembrane region" description="Helical" evidence="2">
    <location>
        <begin position="222"/>
        <end position="242"/>
    </location>
</feature>
<organism evidence="3 4">
    <name type="scientific">Glossina brevipalpis</name>
    <dbReference type="NCBI Taxonomy" id="37001"/>
    <lineage>
        <taxon>Eukaryota</taxon>
        <taxon>Metazoa</taxon>
        <taxon>Ecdysozoa</taxon>
        <taxon>Arthropoda</taxon>
        <taxon>Hexapoda</taxon>
        <taxon>Insecta</taxon>
        <taxon>Pterygota</taxon>
        <taxon>Neoptera</taxon>
        <taxon>Endopterygota</taxon>
        <taxon>Diptera</taxon>
        <taxon>Brachycera</taxon>
        <taxon>Muscomorpha</taxon>
        <taxon>Hippoboscoidea</taxon>
        <taxon>Glossinidae</taxon>
        <taxon>Glossina</taxon>
    </lineage>
</organism>
<keyword evidence="2" id="KW-0472">Membrane</keyword>
<dbReference type="EnsemblMetazoa" id="GBRI042592-RA">
    <property type="protein sequence ID" value="GBRI042592-PA"/>
    <property type="gene ID" value="GBRI042592"/>
</dbReference>
<name>A0A1A9X356_9MUSC</name>
<reference evidence="4" key="1">
    <citation type="submission" date="2014-03" db="EMBL/GenBank/DDBJ databases">
        <authorList>
            <person name="Aksoy S."/>
            <person name="Warren W."/>
            <person name="Wilson R.K."/>
        </authorList>
    </citation>
    <scope>NUCLEOTIDE SEQUENCE [LARGE SCALE GENOMIC DNA]</scope>
    <source>
        <strain evidence="4">IAEA</strain>
    </source>
</reference>
<feature type="transmembrane region" description="Helical" evidence="2">
    <location>
        <begin position="12"/>
        <end position="28"/>
    </location>
</feature>
<keyword evidence="2" id="KW-0812">Transmembrane</keyword>
<evidence type="ECO:0000313" key="4">
    <source>
        <dbReference type="Proteomes" id="UP000091820"/>
    </source>
</evidence>
<evidence type="ECO:0000313" key="3">
    <source>
        <dbReference type="EnsemblMetazoa" id="GBRI042592-PA"/>
    </source>
</evidence>